<dbReference type="PROSITE" id="PS51194">
    <property type="entry name" value="HELICASE_CTER"/>
    <property type="match status" value="1"/>
</dbReference>
<feature type="region of interest" description="Disordered" evidence="10">
    <location>
        <begin position="599"/>
        <end position="647"/>
    </location>
</feature>
<evidence type="ECO:0000313" key="13">
    <source>
        <dbReference type="EMBL" id="GBE86224.1"/>
    </source>
</evidence>
<feature type="compositionally biased region" description="Acidic residues" evidence="10">
    <location>
        <begin position="333"/>
        <end position="347"/>
    </location>
</feature>
<dbReference type="Pfam" id="PF00270">
    <property type="entry name" value="DEAD"/>
    <property type="match status" value="1"/>
</dbReference>
<evidence type="ECO:0000256" key="3">
    <source>
        <dbReference type="ARBA" id="ARBA00022741"/>
    </source>
</evidence>
<evidence type="ECO:0000256" key="2">
    <source>
        <dbReference type="ARBA" id="ARBA00012552"/>
    </source>
</evidence>
<evidence type="ECO:0000256" key="6">
    <source>
        <dbReference type="ARBA" id="ARBA00022840"/>
    </source>
</evidence>
<evidence type="ECO:0000256" key="7">
    <source>
        <dbReference type="ARBA" id="ARBA00022884"/>
    </source>
</evidence>
<keyword evidence="5 13" id="KW-0347">Helicase</keyword>
<dbReference type="InterPro" id="IPR011545">
    <property type="entry name" value="DEAD/DEAH_box_helicase_dom"/>
</dbReference>
<reference evidence="13 14" key="1">
    <citation type="journal article" date="2018" name="Sci. Rep.">
        <title>Genome sequence of the cauliflower mushroom Sparassis crispa (Hanabiratake) and its association with beneficial usage.</title>
        <authorList>
            <person name="Kiyama R."/>
            <person name="Furutani Y."/>
            <person name="Kawaguchi K."/>
            <person name="Nakanishi T."/>
        </authorList>
    </citation>
    <scope>NUCLEOTIDE SEQUENCE [LARGE SCALE GENOMIC DNA]</scope>
</reference>
<evidence type="ECO:0000259" key="11">
    <source>
        <dbReference type="PROSITE" id="PS51192"/>
    </source>
</evidence>
<feature type="domain" description="Helicase C-terminal" evidence="12">
    <location>
        <begin position="344"/>
        <end position="507"/>
    </location>
</feature>
<dbReference type="GO" id="GO:0003724">
    <property type="term" value="F:RNA helicase activity"/>
    <property type="evidence" value="ECO:0007669"/>
    <property type="project" value="UniProtKB-EC"/>
</dbReference>
<feature type="domain" description="Helicase ATP-binding" evidence="11">
    <location>
        <begin position="44"/>
        <end position="228"/>
    </location>
</feature>
<dbReference type="PANTHER" id="PTHR47959">
    <property type="entry name" value="ATP-DEPENDENT RNA HELICASE RHLE-RELATED"/>
    <property type="match status" value="1"/>
</dbReference>
<dbReference type="InterPro" id="IPR027417">
    <property type="entry name" value="P-loop_NTPase"/>
</dbReference>
<name>A0A401GWS7_9APHY</name>
<dbReference type="SMART" id="SM00487">
    <property type="entry name" value="DEXDc"/>
    <property type="match status" value="1"/>
</dbReference>
<dbReference type="RefSeq" id="XP_027617137.1">
    <property type="nucleotide sequence ID" value="XM_027761336.1"/>
</dbReference>
<accession>A0A401GWS7</accession>
<dbReference type="STRING" id="139825.A0A401GWS7"/>
<keyword evidence="6" id="KW-0067">ATP-binding</keyword>
<dbReference type="PROSITE" id="PS51192">
    <property type="entry name" value="HELICASE_ATP_BIND_1"/>
    <property type="match status" value="1"/>
</dbReference>
<feature type="compositionally biased region" description="Gly residues" evidence="10">
    <location>
        <begin position="622"/>
        <end position="633"/>
    </location>
</feature>
<dbReference type="GO" id="GO:0016787">
    <property type="term" value="F:hydrolase activity"/>
    <property type="evidence" value="ECO:0007669"/>
    <property type="project" value="UniProtKB-KW"/>
</dbReference>
<comment type="function">
    <text evidence="1">ATP-binding RNA helicase involved in the biogenesis of 60S ribosomal subunits and is required for the normal formation of 25S and 5.8S rRNAs.</text>
</comment>
<feature type="compositionally biased region" description="Basic and acidic residues" evidence="10">
    <location>
        <begin position="638"/>
        <end position="647"/>
    </location>
</feature>
<evidence type="ECO:0000313" key="14">
    <source>
        <dbReference type="Proteomes" id="UP000287166"/>
    </source>
</evidence>
<dbReference type="GO" id="GO:0003723">
    <property type="term" value="F:RNA binding"/>
    <property type="evidence" value="ECO:0007669"/>
    <property type="project" value="UniProtKB-KW"/>
</dbReference>
<feature type="region of interest" description="Disordered" evidence="10">
    <location>
        <begin position="325"/>
        <end position="409"/>
    </location>
</feature>
<organism evidence="13 14">
    <name type="scientific">Sparassis crispa</name>
    <dbReference type="NCBI Taxonomy" id="139825"/>
    <lineage>
        <taxon>Eukaryota</taxon>
        <taxon>Fungi</taxon>
        <taxon>Dikarya</taxon>
        <taxon>Basidiomycota</taxon>
        <taxon>Agaricomycotina</taxon>
        <taxon>Agaricomycetes</taxon>
        <taxon>Polyporales</taxon>
        <taxon>Sparassidaceae</taxon>
        <taxon>Sparassis</taxon>
    </lineage>
</organism>
<comment type="caution">
    <text evidence="13">The sequence shown here is derived from an EMBL/GenBank/DDBJ whole genome shotgun (WGS) entry which is preliminary data.</text>
</comment>
<evidence type="ECO:0000256" key="4">
    <source>
        <dbReference type="ARBA" id="ARBA00022801"/>
    </source>
</evidence>
<dbReference type="CDD" id="cd17961">
    <property type="entry name" value="DEADc_DDX56"/>
    <property type="match status" value="1"/>
</dbReference>
<dbReference type="FunCoup" id="A0A401GWS7">
    <property type="interactions" value="540"/>
</dbReference>
<dbReference type="InParanoid" id="A0A401GWS7"/>
<keyword evidence="3" id="KW-0547">Nucleotide-binding</keyword>
<evidence type="ECO:0000256" key="9">
    <source>
        <dbReference type="ARBA" id="ARBA00047984"/>
    </source>
</evidence>
<sequence length="647" mass="71306">MPDARLVDSKSTFASFAHILDARLLRALADMGFARPTLVQTKAIPLALENRDILARARTGSGKTAAYCIPIVQKILNAKANIATEDSARQATRALILVPTRELSEQVSTHLNGILAYCDKDVTTANVSTGTSAHLQRTWLSDNPDIVIATPSRALGLLQAKTLSLTSLDSLIIDEADLILSYGHDEDVRQILSGGFLPKVFQSFLMSATMTEDVETLRGLTLRSPAILKLEEDEDEAANLTQYSVLCSEVDKFLLTYVILKLNLIKGKCILFVNDVDRCYRLKLFLEQFSIKSCVLNSELPLNSRYHTVQEFNKGVYDYIIASDESTGRHEQDDDDEVQNEEDDVDCDYTTTQRELSGEANEGDNEADEPSTSRKILKRKRRGGSPLGDDASSKSKSSKRKQRKRNADAEYGVSRGVDFVDVSCVINFDLPSSARSYTHRVGRTARAGRSGMALSFVVPREQWGKNKVVGCVESAKADDAVFARIGREQAARGSQIKEYNFDMKQVEAFRYRMEDALRAVTRSAIKEARIKELKAEILNSDKLKAHFEDNPLDLEYLRHDKPLHPTRVQPHMKHVPKYLLPRIASVPGTSDGAVGVGSGGGEAGFVPFSKNGARGRGRGRGRGCGGRGGGGSSRGRKKSDPLKKFGR</sequence>
<protein>
    <recommendedName>
        <fullName evidence="2">RNA helicase</fullName>
        <ecNumber evidence="2">3.6.4.13</ecNumber>
    </recommendedName>
</protein>
<dbReference type="Proteomes" id="UP000287166">
    <property type="component" value="Unassembled WGS sequence"/>
</dbReference>
<dbReference type="PANTHER" id="PTHR47959:SF21">
    <property type="entry name" value="DEAD-BOX HELICASE 56"/>
    <property type="match status" value="1"/>
</dbReference>
<keyword evidence="4" id="KW-0378">Hydrolase</keyword>
<dbReference type="GeneID" id="38783141"/>
<dbReference type="InterPro" id="IPR001650">
    <property type="entry name" value="Helicase_C-like"/>
</dbReference>
<evidence type="ECO:0000256" key="10">
    <source>
        <dbReference type="SAM" id="MobiDB-lite"/>
    </source>
</evidence>
<dbReference type="AlphaFoldDB" id="A0A401GWS7"/>
<evidence type="ECO:0000256" key="8">
    <source>
        <dbReference type="ARBA" id="ARBA00038041"/>
    </source>
</evidence>
<gene>
    <name evidence="13" type="ORF">SCP_0901030</name>
</gene>
<dbReference type="CDD" id="cd18787">
    <property type="entry name" value="SF2_C_DEAD"/>
    <property type="match status" value="1"/>
</dbReference>
<evidence type="ECO:0000256" key="5">
    <source>
        <dbReference type="ARBA" id="ARBA00022806"/>
    </source>
</evidence>
<dbReference type="EMBL" id="BFAD01000009">
    <property type="protein sequence ID" value="GBE86224.1"/>
    <property type="molecule type" value="Genomic_DNA"/>
</dbReference>
<dbReference type="Pfam" id="PF00271">
    <property type="entry name" value="Helicase_C"/>
    <property type="match status" value="2"/>
</dbReference>
<evidence type="ECO:0000256" key="1">
    <source>
        <dbReference type="ARBA" id="ARBA00003706"/>
    </source>
</evidence>
<dbReference type="GO" id="GO:0005524">
    <property type="term" value="F:ATP binding"/>
    <property type="evidence" value="ECO:0007669"/>
    <property type="project" value="UniProtKB-KW"/>
</dbReference>
<evidence type="ECO:0000259" key="12">
    <source>
        <dbReference type="PROSITE" id="PS51194"/>
    </source>
</evidence>
<comment type="catalytic activity">
    <reaction evidence="9">
        <text>ATP + H2O = ADP + phosphate + H(+)</text>
        <dbReference type="Rhea" id="RHEA:13065"/>
        <dbReference type="ChEBI" id="CHEBI:15377"/>
        <dbReference type="ChEBI" id="CHEBI:15378"/>
        <dbReference type="ChEBI" id="CHEBI:30616"/>
        <dbReference type="ChEBI" id="CHEBI:43474"/>
        <dbReference type="ChEBI" id="CHEBI:456216"/>
        <dbReference type="EC" id="3.6.4.13"/>
    </reaction>
</comment>
<comment type="similarity">
    <text evidence="8">Belongs to the DEAD box helicase family. DDX56/DBP9 subfamily.</text>
</comment>
<proteinExistence type="inferred from homology"/>
<dbReference type="GO" id="GO:0005829">
    <property type="term" value="C:cytosol"/>
    <property type="evidence" value="ECO:0007669"/>
    <property type="project" value="TreeGrafter"/>
</dbReference>
<dbReference type="SUPFAM" id="SSF52540">
    <property type="entry name" value="P-loop containing nucleoside triphosphate hydrolases"/>
    <property type="match status" value="2"/>
</dbReference>
<keyword evidence="14" id="KW-1185">Reference proteome</keyword>
<dbReference type="SMART" id="SM00490">
    <property type="entry name" value="HELICc"/>
    <property type="match status" value="1"/>
</dbReference>
<keyword evidence="7" id="KW-0694">RNA-binding</keyword>
<dbReference type="Gene3D" id="3.40.50.300">
    <property type="entry name" value="P-loop containing nucleotide triphosphate hydrolases"/>
    <property type="match status" value="2"/>
</dbReference>
<dbReference type="InterPro" id="IPR050079">
    <property type="entry name" value="DEAD_box_RNA_helicase"/>
</dbReference>
<dbReference type="InterPro" id="IPR014001">
    <property type="entry name" value="Helicase_ATP-bd"/>
</dbReference>
<dbReference type="EC" id="3.6.4.13" evidence="2"/>
<dbReference type="OrthoDB" id="1191041at2759"/>